<evidence type="ECO:0000256" key="7">
    <source>
        <dbReference type="ARBA" id="ARBA00022777"/>
    </source>
</evidence>
<keyword evidence="4" id="KW-0808">Transferase</keyword>
<protein>
    <recommendedName>
        <fullName evidence="3">pyruvate kinase</fullName>
        <ecNumber evidence="3">2.7.1.40</ecNumber>
    </recommendedName>
</protein>
<evidence type="ECO:0000256" key="9">
    <source>
        <dbReference type="ARBA" id="ARBA00022842"/>
    </source>
</evidence>
<dbReference type="InterPro" id="IPR015806">
    <property type="entry name" value="Pyrv_Knase_insert_dom_sf"/>
</dbReference>
<keyword evidence="9" id="KW-0460">Magnesium</keyword>
<evidence type="ECO:0000256" key="8">
    <source>
        <dbReference type="ARBA" id="ARBA00022840"/>
    </source>
</evidence>
<dbReference type="PANTHER" id="PTHR11817">
    <property type="entry name" value="PYRUVATE KINASE"/>
    <property type="match status" value="1"/>
</dbReference>
<dbReference type="SUPFAM" id="SSF51621">
    <property type="entry name" value="Phosphoenolpyruvate/pyruvate domain"/>
    <property type="match status" value="1"/>
</dbReference>
<dbReference type="Gene3D" id="2.40.33.10">
    <property type="entry name" value="PK beta-barrel domain-like"/>
    <property type="match status" value="1"/>
</dbReference>
<comment type="caution">
    <text evidence="13">The sequence shown here is derived from an EMBL/GenBank/DDBJ whole genome shotgun (WGS) entry which is preliminary data.</text>
</comment>
<proteinExistence type="inferred from homology"/>
<keyword evidence="7" id="KW-0418">Kinase</keyword>
<accession>A0A1A6C0A3</accession>
<dbReference type="GO" id="GO:0016301">
    <property type="term" value="F:kinase activity"/>
    <property type="evidence" value="ECO:0007669"/>
    <property type="project" value="UniProtKB-KW"/>
</dbReference>
<keyword evidence="10" id="KW-0324">Glycolysis</keyword>
<dbReference type="OrthoDB" id="9812123at2"/>
<dbReference type="InterPro" id="IPR015793">
    <property type="entry name" value="Pyrv_Knase_brl"/>
</dbReference>
<keyword evidence="14" id="KW-1185">Reference proteome</keyword>
<dbReference type="InterPro" id="IPR040442">
    <property type="entry name" value="Pyrv_kinase-like_dom_sf"/>
</dbReference>
<gene>
    <name evidence="13" type="ORF">Thpro_022238</name>
</gene>
<evidence type="ECO:0000313" key="14">
    <source>
        <dbReference type="Proteomes" id="UP000029273"/>
    </source>
</evidence>
<evidence type="ECO:0000256" key="10">
    <source>
        <dbReference type="ARBA" id="ARBA00023152"/>
    </source>
</evidence>
<evidence type="ECO:0000256" key="11">
    <source>
        <dbReference type="ARBA" id="ARBA00023317"/>
    </source>
</evidence>
<dbReference type="EMBL" id="JQSG02000006">
    <property type="protein sequence ID" value="OBS07988.1"/>
    <property type="molecule type" value="Genomic_DNA"/>
</dbReference>
<name>A0A1A6C0A3_9GAMM</name>
<evidence type="ECO:0000256" key="6">
    <source>
        <dbReference type="ARBA" id="ARBA00022741"/>
    </source>
</evidence>
<comment type="pathway">
    <text evidence="1">Carbohydrate degradation; glycolysis; pyruvate from D-glyceraldehyde 3-phosphate: step 5/5.</text>
</comment>
<comment type="similarity">
    <text evidence="2">Belongs to the pyruvate kinase family.</text>
</comment>
<keyword evidence="6" id="KW-0547">Nucleotide-binding</keyword>
<keyword evidence="11" id="KW-0670">Pyruvate</keyword>
<dbReference type="UniPathway" id="UPA00109">
    <property type="reaction ID" value="UER00188"/>
</dbReference>
<evidence type="ECO:0000256" key="5">
    <source>
        <dbReference type="ARBA" id="ARBA00022723"/>
    </source>
</evidence>
<sequence>MANADRLDWDDPAAVLGAVSRLRTEVVGEGDDYLRAHGQMLDGTQARSALNLAHYLALRRHDLRPLQARLADLGLSSLGRSEGHVRATLDAVLAVLQCLAGTPVRAEAEPAAVGADEARALLESRTQALFGAPPAARGTRIMVTLPSVAADDPAMIGTLLAEGMDCARINCAHDDAGVWARMIANVRQAAAAAGRDCPVLMDLAGRKPRTGPLALAPSVAHLKPRRDGLGRPVGPADVLLIAPETNVPAGLDAAYRFGIDAALAAQLQVGDRLGFDDTRGKRRELLVVDVPTPGVWLAQVFQSAWLTPETPLQLLRRSQGGHLRAGDGEYRLHGFAPRSLRIRLRVGETLLLAGDAAPGEPARFDANGRCLRPARIGCVECGSLTGIAVGDPIWIDDGRVGAEVIERRADGRLLRITHAPVGGVLLKEGRGLNFPRSRRDRPALTDKDLADLDFVARHADMVGLSFVETPADLDRLFAELRTREAGHIGVIAKIESAHAVQALPQLLFAALGHAAFGLMIARGDLAVEIGGERLSEIQEEILWLAEAAHLPVVWATQVLETLAKQGAVSRPELSDAVLGQRAECVMLNKGPHILAALQTLDDVLRRTGQRQYKHSPRLRALSIAGRNA</sequence>
<dbReference type="GO" id="GO:0005524">
    <property type="term" value="F:ATP binding"/>
    <property type="evidence" value="ECO:0007669"/>
    <property type="project" value="UniProtKB-KW"/>
</dbReference>
<evidence type="ECO:0000259" key="12">
    <source>
        <dbReference type="Pfam" id="PF00224"/>
    </source>
</evidence>
<feature type="domain" description="Pyruvate kinase barrel" evidence="12">
    <location>
        <begin position="386"/>
        <end position="588"/>
    </location>
</feature>
<dbReference type="RefSeq" id="WP_161489980.1">
    <property type="nucleotide sequence ID" value="NZ_JQSG02000006.1"/>
</dbReference>
<dbReference type="InterPro" id="IPR001697">
    <property type="entry name" value="Pyr_Knase"/>
</dbReference>
<dbReference type="AlphaFoldDB" id="A0A1A6C0A3"/>
<evidence type="ECO:0000256" key="1">
    <source>
        <dbReference type="ARBA" id="ARBA00004997"/>
    </source>
</evidence>
<evidence type="ECO:0000256" key="3">
    <source>
        <dbReference type="ARBA" id="ARBA00012142"/>
    </source>
</evidence>
<dbReference type="GO" id="GO:0000287">
    <property type="term" value="F:magnesium ion binding"/>
    <property type="evidence" value="ECO:0007669"/>
    <property type="project" value="InterPro"/>
</dbReference>
<dbReference type="GO" id="GO:0004743">
    <property type="term" value="F:pyruvate kinase activity"/>
    <property type="evidence" value="ECO:0007669"/>
    <property type="project" value="UniProtKB-EC"/>
</dbReference>
<organism evidence="13 14">
    <name type="scientific">Acidihalobacter prosperus</name>
    <dbReference type="NCBI Taxonomy" id="160660"/>
    <lineage>
        <taxon>Bacteria</taxon>
        <taxon>Pseudomonadati</taxon>
        <taxon>Pseudomonadota</taxon>
        <taxon>Gammaproteobacteria</taxon>
        <taxon>Chromatiales</taxon>
        <taxon>Ectothiorhodospiraceae</taxon>
        <taxon>Acidihalobacter</taxon>
    </lineage>
</organism>
<dbReference type="Gene3D" id="3.20.20.60">
    <property type="entry name" value="Phosphoenolpyruvate-binding domains"/>
    <property type="match status" value="1"/>
</dbReference>
<dbReference type="InterPro" id="IPR015813">
    <property type="entry name" value="Pyrv/PenolPyrv_kinase-like_dom"/>
</dbReference>
<evidence type="ECO:0000256" key="2">
    <source>
        <dbReference type="ARBA" id="ARBA00008663"/>
    </source>
</evidence>
<dbReference type="Proteomes" id="UP000029273">
    <property type="component" value="Unassembled WGS sequence"/>
</dbReference>
<dbReference type="NCBIfam" id="NF011314">
    <property type="entry name" value="PRK14725.1"/>
    <property type="match status" value="1"/>
</dbReference>
<keyword evidence="8" id="KW-0067">ATP-binding</keyword>
<evidence type="ECO:0000313" key="13">
    <source>
        <dbReference type="EMBL" id="OBS07988.1"/>
    </source>
</evidence>
<keyword evidence="5" id="KW-0479">Metal-binding</keyword>
<dbReference type="Pfam" id="PF00224">
    <property type="entry name" value="PK"/>
    <property type="match status" value="1"/>
</dbReference>
<dbReference type="GO" id="GO:0030955">
    <property type="term" value="F:potassium ion binding"/>
    <property type="evidence" value="ECO:0007669"/>
    <property type="project" value="InterPro"/>
</dbReference>
<evidence type="ECO:0000256" key="4">
    <source>
        <dbReference type="ARBA" id="ARBA00022679"/>
    </source>
</evidence>
<reference evidence="13 14" key="1">
    <citation type="journal article" date="2014" name="Genome Announc.">
        <title>Draft Genome Sequence of the Iron-Oxidizing, Acidophilic, and Halotolerant 'Thiobacillus prosperus' Type Strain DSM 5130.</title>
        <authorList>
            <person name="Ossandon F.J."/>
            <person name="Cardenas J.P."/>
            <person name="Corbett M."/>
            <person name="Quatrini R."/>
            <person name="Holmes D.S."/>
            <person name="Watkin E."/>
        </authorList>
    </citation>
    <scope>NUCLEOTIDE SEQUENCE [LARGE SCALE GENOMIC DNA]</scope>
    <source>
        <strain evidence="13 14">DSM 5130</strain>
    </source>
</reference>
<dbReference type="EC" id="2.7.1.40" evidence="3"/>